<comment type="caution">
    <text evidence="2">The sequence shown here is derived from an EMBL/GenBank/DDBJ whole genome shotgun (WGS) entry which is preliminary data.</text>
</comment>
<reference evidence="2 3" key="1">
    <citation type="submission" date="2024-10" db="EMBL/GenBank/DDBJ databases">
        <title>The Natural Products Discovery Center: Release of the First 8490 Sequenced Strains for Exploring Actinobacteria Biosynthetic Diversity.</title>
        <authorList>
            <person name="Kalkreuter E."/>
            <person name="Kautsar S.A."/>
            <person name="Yang D."/>
            <person name="Bader C.D."/>
            <person name="Teijaro C.N."/>
            <person name="Fluegel L."/>
            <person name="Davis C.M."/>
            <person name="Simpson J.R."/>
            <person name="Lauterbach L."/>
            <person name="Steele A.D."/>
            <person name="Gui C."/>
            <person name="Meng S."/>
            <person name="Li G."/>
            <person name="Viehrig K."/>
            <person name="Ye F."/>
            <person name="Su P."/>
            <person name="Kiefer A.F."/>
            <person name="Nichols A."/>
            <person name="Cepeda A.J."/>
            <person name="Yan W."/>
            <person name="Fan B."/>
            <person name="Jiang Y."/>
            <person name="Adhikari A."/>
            <person name="Zheng C.-J."/>
            <person name="Schuster L."/>
            <person name="Cowan T.M."/>
            <person name="Smanski M.J."/>
            <person name="Chevrette M.G."/>
            <person name="De Carvalho L.P.S."/>
            <person name="Shen B."/>
        </authorList>
    </citation>
    <scope>NUCLEOTIDE SEQUENCE [LARGE SCALE GENOMIC DNA]</scope>
    <source>
        <strain evidence="2 3">NPDC019377</strain>
    </source>
</reference>
<sequence>MSDNNDEWVLARFRDQLAETTDAETAIAAMPTPTVPDGGRAEEWVKPQLERATSIRDQVRIMAPGIVATGAVTAVWLSPIPVTGPLLAYGAALVGFGWWTTAGRPGPRETAVLVRHGVGTAVHWIAVLIVAAANLARRGATAAVRAGKNATARPAGQAG</sequence>
<accession>A0ABW7W6W2</accession>
<protein>
    <submittedName>
        <fullName evidence="2">Uncharacterized protein</fullName>
    </submittedName>
</protein>
<organism evidence="2 3">
    <name type="scientific">Nocardia testacea</name>
    <dbReference type="NCBI Taxonomy" id="248551"/>
    <lineage>
        <taxon>Bacteria</taxon>
        <taxon>Bacillati</taxon>
        <taxon>Actinomycetota</taxon>
        <taxon>Actinomycetes</taxon>
        <taxon>Mycobacteriales</taxon>
        <taxon>Nocardiaceae</taxon>
        <taxon>Nocardia</taxon>
    </lineage>
</organism>
<keyword evidence="1" id="KW-0472">Membrane</keyword>
<evidence type="ECO:0000256" key="1">
    <source>
        <dbReference type="SAM" id="Phobius"/>
    </source>
</evidence>
<keyword evidence="1" id="KW-1133">Transmembrane helix</keyword>
<evidence type="ECO:0000313" key="3">
    <source>
        <dbReference type="Proteomes" id="UP001611494"/>
    </source>
</evidence>
<dbReference type="Proteomes" id="UP001611494">
    <property type="component" value="Unassembled WGS sequence"/>
</dbReference>
<keyword evidence="1" id="KW-0812">Transmembrane</keyword>
<name>A0ABW7W6W2_9NOCA</name>
<gene>
    <name evidence="2" type="ORF">ACH49Z_32225</name>
</gene>
<feature type="transmembrane region" description="Helical" evidence="1">
    <location>
        <begin position="86"/>
        <end position="102"/>
    </location>
</feature>
<evidence type="ECO:0000313" key="2">
    <source>
        <dbReference type="EMBL" id="MFI2234525.1"/>
    </source>
</evidence>
<keyword evidence="3" id="KW-1185">Reference proteome</keyword>
<dbReference type="EMBL" id="JBIRYL010000030">
    <property type="protein sequence ID" value="MFI2234525.1"/>
    <property type="molecule type" value="Genomic_DNA"/>
</dbReference>
<proteinExistence type="predicted"/>
<feature type="transmembrane region" description="Helical" evidence="1">
    <location>
        <begin position="114"/>
        <end position="136"/>
    </location>
</feature>
<dbReference type="RefSeq" id="WP_397067330.1">
    <property type="nucleotide sequence ID" value="NZ_JBIRYL010000030.1"/>
</dbReference>